<comment type="caution">
    <text evidence="2">The sequence shown here is derived from an EMBL/GenBank/DDBJ whole genome shotgun (WGS) entry which is preliminary data.</text>
</comment>
<feature type="region of interest" description="Disordered" evidence="1">
    <location>
        <begin position="78"/>
        <end position="216"/>
    </location>
</feature>
<proteinExistence type="predicted"/>
<keyword evidence="3" id="KW-1185">Reference proteome</keyword>
<feature type="region of interest" description="Disordered" evidence="1">
    <location>
        <begin position="819"/>
        <end position="856"/>
    </location>
</feature>
<dbReference type="Proteomes" id="UP000053558">
    <property type="component" value="Unassembled WGS sequence"/>
</dbReference>
<organism evidence="2 3">
    <name type="scientific">Coniophora puteana (strain RWD-64-598)</name>
    <name type="common">Brown rot fungus</name>
    <dbReference type="NCBI Taxonomy" id="741705"/>
    <lineage>
        <taxon>Eukaryota</taxon>
        <taxon>Fungi</taxon>
        <taxon>Dikarya</taxon>
        <taxon>Basidiomycota</taxon>
        <taxon>Agaricomycotina</taxon>
        <taxon>Agaricomycetes</taxon>
        <taxon>Agaricomycetidae</taxon>
        <taxon>Boletales</taxon>
        <taxon>Coniophorineae</taxon>
        <taxon>Coniophoraceae</taxon>
        <taxon>Coniophora</taxon>
    </lineage>
</organism>
<feature type="compositionally biased region" description="Low complexity" evidence="1">
    <location>
        <begin position="190"/>
        <end position="206"/>
    </location>
</feature>
<sequence length="1189" mass="132426">MESSSDDLRNRGLFWCNCEHTCQRLYPIVGGDLRHQQSRPQPLNSVNAGYDSACRITQRSLDYTWSFIPGGLYHTTTRTRTSSTPTGYSSTLTRHDPAGTSANTRCGLAPLASDNAEQLGRPSFTKVPMDTSDGEGMTDIRPFTPPTFSPPPTSPPCTSPRPPPSTMQPLSLQLSRDSEPRDHMAVQVPSTAARSRASHSTSTSGTRPKRTRRAARVRAAPIGYDSDDDIDALPAPRVAQPLADDGLGLYDDSDGGEDIHNNPLLHTQAVGENGEPVEDTTRPTNAMPPPPTLALDTPPRYDPPIDPRAVYLGAHTSWVARLFIFLVAFLNAKHHLPFRACNLLLHCCVPILRTLEVIETDDNDFPQTLNTVIRKLDLQDRFTVFPICAGCHRLFPTSTPVNAVCPACDKRLYKPVSNSIFRRITGQPAKPPPPVCAAPFQLPSHLFADFLAQPGNEAACELWKTRQPATDQLHDISDGRVWNEAKAPDDTPFFSRTGGDQGELRLGITISLDWFGRKSSVYGPSHSSGVLSICISNLPRSKRYRASNLLVSFMTPGPREPTGEELQHYMKLVVDDLLTLFTDGVVYITPDSPEGRRIRVVLLAVICDHPALCKVSGFADHAHDEAPCPKCKAKKTEMFTDRGLRNQFPPRTHDEHRHRMNEWRGIDNTKDRNQHFKDHGSRWSELARLPYFDLVRHSVIDPMHNLLLGIARDQWYYRWIKTSVIRASTKTLNRELGIIHKFLATFETPVWMGKLPNRVGETAGGSLTADEYKLATTTAWAIIIPVVWDAFVDEATRDQEAALAAFPAQHMEWQAKWEAWQGRQSTSSASTRTRKKGQESSDDPEPDEPTQPKVRMHPDESLNFLRLAASLKIFCGSSVELSLLPRATSLLQDYLILYRQIHGVEALKPNFHWATHLSDQILDYGPVYNFWAFLSERLNKIHSAAAHAENDIVRSVMQYMVSDEPEGAGTLRDAVVSDELASGTRVEPGSQVVISDPRKRPTLSDPALAYMRNYYNAAAQAAGLSLSFAVARQVNAVPDALTLDRFCTLYHYALLDGRRIIPTSEARRQSAASALVKVNLPSAVGIYGEVVSIFSHRQNNAPPSVVTSRLFAEIRWMRELDLSPVRDDPWSDFPELDVRCFELGVYHSLATFPPIIPFDSITCAIARGVIETTDPPMWITTPLDRHPKT</sequence>
<reference evidence="3" key="1">
    <citation type="journal article" date="2012" name="Science">
        <title>The Paleozoic origin of enzymatic lignin decomposition reconstructed from 31 fungal genomes.</title>
        <authorList>
            <person name="Floudas D."/>
            <person name="Binder M."/>
            <person name="Riley R."/>
            <person name="Barry K."/>
            <person name="Blanchette R.A."/>
            <person name="Henrissat B."/>
            <person name="Martinez A.T."/>
            <person name="Otillar R."/>
            <person name="Spatafora J.W."/>
            <person name="Yadav J.S."/>
            <person name="Aerts A."/>
            <person name="Benoit I."/>
            <person name="Boyd A."/>
            <person name="Carlson A."/>
            <person name="Copeland A."/>
            <person name="Coutinho P.M."/>
            <person name="de Vries R.P."/>
            <person name="Ferreira P."/>
            <person name="Findley K."/>
            <person name="Foster B."/>
            <person name="Gaskell J."/>
            <person name="Glotzer D."/>
            <person name="Gorecki P."/>
            <person name="Heitman J."/>
            <person name="Hesse C."/>
            <person name="Hori C."/>
            <person name="Igarashi K."/>
            <person name="Jurgens J.A."/>
            <person name="Kallen N."/>
            <person name="Kersten P."/>
            <person name="Kohler A."/>
            <person name="Kuees U."/>
            <person name="Kumar T.K.A."/>
            <person name="Kuo A."/>
            <person name="LaButti K."/>
            <person name="Larrondo L.F."/>
            <person name="Lindquist E."/>
            <person name="Ling A."/>
            <person name="Lombard V."/>
            <person name="Lucas S."/>
            <person name="Lundell T."/>
            <person name="Martin R."/>
            <person name="McLaughlin D.J."/>
            <person name="Morgenstern I."/>
            <person name="Morin E."/>
            <person name="Murat C."/>
            <person name="Nagy L.G."/>
            <person name="Nolan M."/>
            <person name="Ohm R.A."/>
            <person name="Patyshakuliyeva A."/>
            <person name="Rokas A."/>
            <person name="Ruiz-Duenas F.J."/>
            <person name="Sabat G."/>
            <person name="Salamov A."/>
            <person name="Samejima M."/>
            <person name="Schmutz J."/>
            <person name="Slot J.C."/>
            <person name="St John F."/>
            <person name="Stenlid J."/>
            <person name="Sun H."/>
            <person name="Sun S."/>
            <person name="Syed K."/>
            <person name="Tsang A."/>
            <person name="Wiebenga A."/>
            <person name="Young D."/>
            <person name="Pisabarro A."/>
            <person name="Eastwood D.C."/>
            <person name="Martin F."/>
            <person name="Cullen D."/>
            <person name="Grigoriev I.V."/>
            <person name="Hibbett D.S."/>
        </authorList>
    </citation>
    <scope>NUCLEOTIDE SEQUENCE [LARGE SCALE GENOMIC DNA]</scope>
    <source>
        <strain evidence="3">RWD-64-598 SS2</strain>
    </source>
</reference>
<evidence type="ECO:0000256" key="1">
    <source>
        <dbReference type="SAM" id="MobiDB-lite"/>
    </source>
</evidence>
<evidence type="ECO:0008006" key="4">
    <source>
        <dbReference type="Google" id="ProtNLM"/>
    </source>
</evidence>
<name>A0A5M3MN41_CONPW</name>
<dbReference type="KEGG" id="cput:CONPUDRAFT_155484"/>
<dbReference type="EMBL" id="JH711580">
    <property type="protein sequence ID" value="EIW80125.1"/>
    <property type="molecule type" value="Genomic_DNA"/>
</dbReference>
<dbReference type="OrthoDB" id="3239894at2759"/>
<dbReference type="AlphaFoldDB" id="A0A5M3MN41"/>
<dbReference type="OMA" id="HEGREHR"/>
<evidence type="ECO:0000313" key="2">
    <source>
        <dbReference type="EMBL" id="EIW80125.1"/>
    </source>
</evidence>
<protein>
    <recommendedName>
        <fullName evidence="4">Transposase family Tnp2 protein</fullName>
    </recommendedName>
</protein>
<dbReference type="PANTHER" id="PTHR46579:SF1">
    <property type="entry name" value="F5_8 TYPE C DOMAIN-CONTAINING PROTEIN"/>
    <property type="match status" value="1"/>
</dbReference>
<feature type="compositionally biased region" description="Basic residues" evidence="1">
    <location>
        <begin position="207"/>
        <end position="216"/>
    </location>
</feature>
<dbReference type="InterPro" id="IPR004242">
    <property type="entry name" value="Transposase_21"/>
</dbReference>
<dbReference type="PANTHER" id="PTHR46579">
    <property type="entry name" value="F5/8 TYPE C DOMAIN-CONTAINING PROTEIN-RELATED"/>
    <property type="match status" value="1"/>
</dbReference>
<dbReference type="Pfam" id="PF02992">
    <property type="entry name" value="Transposase_21"/>
    <property type="match status" value="1"/>
</dbReference>
<dbReference type="RefSeq" id="XP_007770384.1">
    <property type="nucleotide sequence ID" value="XM_007772194.1"/>
</dbReference>
<feature type="compositionally biased region" description="Pro residues" evidence="1">
    <location>
        <begin position="143"/>
        <end position="166"/>
    </location>
</feature>
<feature type="region of interest" description="Disordered" evidence="1">
    <location>
        <begin position="272"/>
        <end position="298"/>
    </location>
</feature>
<feature type="compositionally biased region" description="Low complexity" evidence="1">
    <location>
        <begin position="78"/>
        <end position="92"/>
    </location>
</feature>
<dbReference type="GeneID" id="19203453"/>
<evidence type="ECO:0000313" key="3">
    <source>
        <dbReference type="Proteomes" id="UP000053558"/>
    </source>
</evidence>
<accession>A0A5M3MN41</accession>
<gene>
    <name evidence="2" type="ORF">CONPUDRAFT_155484</name>
</gene>